<evidence type="ECO:0000313" key="2">
    <source>
        <dbReference type="Proteomes" id="UP000472274"/>
    </source>
</evidence>
<sequence>MQHNTALHAMQHNATQHSTLQHNTALHATQHNSAFPCSLTLPSQNTLHKLHTTQLSTTGLGLRRRLSPPGGAECGCCVVLCYLTQQRCFGRAAAGKKGASGALWWLQPGAAACAK</sequence>
<dbReference type="Proteomes" id="UP000472274">
    <property type="component" value="Unplaced"/>
</dbReference>
<keyword evidence="2" id="KW-1185">Reference proteome</keyword>
<dbReference type="AlphaFoldDB" id="A0A674K626"/>
<evidence type="ECO:0000313" key="1">
    <source>
        <dbReference type="Ensembl" id="ENSTMTP00000026749.1"/>
    </source>
</evidence>
<dbReference type="Ensembl" id="ENSTMTT00000027716.1">
    <property type="protein sequence ID" value="ENSTMTP00000026749.1"/>
    <property type="gene ID" value="ENSTMTG00000019553.1"/>
</dbReference>
<organism evidence="1 2">
    <name type="scientific">Terrapene triunguis</name>
    <name type="common">Three-toed box turtle</name>
    <dbReference type="NCBI Taxonomy" id="2587831"/>
    <lineage>
        <taxon>Eukaryota</taxon>
        <taxon>Metazoa</taxon>
        <taxon>Chordata</taxon>
        <taxon>Craniata</taxon>
        <taxon>Vertebrata</taxon>
        <taxon>Euteleostomi</taxon>
        <taxon>Archelosauria</taxon>
        <taxon>Testudinata</taxon>
        <taxon>Testudines</taxon>
        <taxon>Cryptodira</taxon>
        <taxon>Durocryptodira</taxon>
        <taxon>Testudinoidea</taxon>
        <taxon>Emydidae</taxon>
        <taxon>Terrapene</taxon>
    </lineage>
</organism>
<reference evidence="1" key="2">
    <citation type="submission" date="2025-09" db="UniProtKB">
        <authorList>
            <consortium name="Ensembl"/>
        </authorList>
    </citation>
    <scope>IDENTIFICATION</scope>
</reference>
<name>A0A674K626_9SAUR</name>
<reference evidence="1" key="1">
    <citation type="submission" date="2025-08" db="UniProtKB">
        <authorList>
            <consortium name="Ensembl"/>
        </authorList>
    </citation>
    <scope>IDENTIFICATION</scope>
</reference>
<protein>
    <submittedName>
        <fullName evidence="1">Uncharacterized protein</fullName>
    </submittedName>
</protein>
<proteinExistence type="predicted"/>
<accession>A0A674K626</accession>
<dbReference type="InParanoid" id="A0A674K626"/>